<keyword evidence="7" id="KW-1185">Reference proteome</keyword>
<organism evidence="6 7">
    <name type="scientific">Polynucleobacter meluiroseus</name>
    <dbReference type="NCBI Taxonomy" id="1938814"/>
    <lineage>
        <taxon>Bacteria</taxon>
        <taxon>Pseudomonadati</taxon>
        <taxon>Pseudomonadota</taxon>
        <taxon>Betaproteobacteria</taxon>
        <taxon>Burkholderiales</taxon>
        <taxon>Burkholderiaceae</taxon>
        <taxon>Polynucleobacter</taxon>
    </lineage>
</organism>
<evidence type="ECO:0000256" key="4">
    <source>
        <dbReference type="ARBA" id="ARBA00023136"/>
    </source>
</evidence>
<feature type="transmembrane region" description="Helical" evidence="5">
    <location>
        <begin position="47"/>
        <end position="69"/>
    </location>
</feature>
<evidence type="ECO:0000256" key="5">
    <source>
        <dbReference type="SAM" id="Phobius"/>
    </source>
</evidence>
<dbReference type="GO" id="GO:0005384">
    <property type="term" value="F:manganese ion transmembrane transporter activity"/>
    <property type="evidence" value="ECO:0007669"/>
    <property type="project" value="InterPro"/>
</dbReference>
<dbReference type="InterPro" id="IPR008217">
    <property type="entry name" value="Ccc1_fam"/>
</dbReference>
<comment type="subcellular location">
    <subcellularLocation>
        <location evidence="1">Endomembrane system</location>
        <topology evidence="1">Multi-pass membrane protein</topology>
    </subcellularLocation>
</comment>
<evidence type="ECO:0000313" key="6">
    <source>
        <dbReference type="EMBL" id="SNX28583.1"/>
    </source>
</evidence>
<dbReference type="Pfam" id="PF01988">
    <property type="entry name" value="VIT1"/>
    <property type="match status" value="1"/>
</dbReference>
<reference evidence="7" key="1">
    <citation type="submission" date="2017-08" db="EMBL/GenBank/DDBJ databases">
        <authorList>
            <person name="Varghese N."/>
            <person name="Submissions S."/>
        </authorList>
    </citation>
    <scope>NUCLEOTIDE SEQUENCE [LARGE SCALE GENOMIC DNA]</scope>
    <source>
        <strain evidence="7">AP-Melu-1000-B4</strain>
    </source>
</reference>
<feature type="transmembrane region" description="Helical" evidence="5">
    <location>
        <begin position="209"/>
        <end position="231"/>
    </location>
</feature>
<dbReference type="GO" id="GO:0012505">
    <property type="term" value="C:endomembrane system"/>
    <property type="evidence" value="ECO:0007669"/>
    <property type="project" value="UniProtKB-SubCell"/>
</dbReference>
<dbReference type="RefSeq" id="WP_096672780.1">
    <property type="nucleotide sequence ID" value="NZ_OANS01000002.1"/>
</dbReference>
<dbReference type="EMBL" id="OANS01000002">
    <property type="protein sequence ID" value="SNX28583.1"/>
    <property type="molecule type" value="Genomic_DNA"/>
</dbReference>
<protein>
    <submittedName>
        <fullName evidence="6">Predicted Fe2+/Mn2+ transporter, VIT1/CCC1 family</fullName>
    </submittedName>
</protein>
<dbReference type="Proteomes" id="UP000218069">
    <property type="component" value="Unassembled WGS sequence"/>
</dbReference>
<keyword evidence="2 5" id="KW-0812">Transmembrane</keyword>
<feature type="transmembrane region" description="Helical" evidence="5">
    <location>
        <begin position="176"/>
        <end position="197"/>
    </location>
</feature>
<feature type="transmembrane region" description="Helical" evidence="5">
    <location>
        <begin position="20"/>
        <end position="41"/>
    </location>
</feature>
<dbReference type="PANTHER" id="PTHR31851">
    <property type="entry name" value="FE(2+)/MN(2+) TRANSPORTER PCL1"/>
    <property type="match status" value="1"/>
</dbReference>
<evidence type="ECO:0000256" key="3">
    <source>
        <dbReference type="ARBA" id="ARBA00022989"/>
    </source>
</evidence>
<evidence type="ECO:0000256" key="2">
    <source>
        <dbReference type="ARBA" id="ARBA00022692"/>
    </source>
</evidence>
<dbReference type="AlphaFoldDB" id="A0A240E003"/>
<name>A0A240E003_9BURK</name>
<proteinExistence type="predicted"/>
<dbReference type="OrthoDB" id="9789677at2"/>
<sequence length="233" mass="23808">MTIPKPIKHRTNRSGALRAAVLGANDGLLSISSLMLGVSAADPSSHGLIVVGLAGLIAGALSMGAGEFVSVSSQEDTEQADLDVERLELLHSSAHEKDELRDMYIHRGLDKALATQVATQLTAHDALGAHARDEIGITSSLKAKPLQAAFVSAVSFTLGGAIPLLAHQFAALDYQMLTVALISLVSLAGLGALAAYVGGASMLRGALRVLVWGAIAMAVTSGIGSLIGSIAPL</sequence>
<dbReference type="GO" id="GO:0030026">
    <property type="term" value="P:intracellular manganese ion homeostasis"/>
    <property type="evidence" value="ECO:0007669"/>
    <property type="project" value="InterPro"/>
</dbReference>
<gene>
    <name evidence="6" type="ORF">SAMN06295945_0915</name>
</gene>
<feature type="transmembrane region" description="Helical" evidence="5">
    <location>
        <begin position="148"/>
        <end position="170"/>
    </location>
</feature>
<keyword evidence="4 5" id="KW-0472">Membrane</keyword>
<keyword evidence="3 5" id="KW-1133">Transmembrane helix</keyword>
<evidence type="ECO:0000256" key="1">
    <source>
        <dbReference type="ARBA" id="ARBA00004127"/>
    </source>
</evidence>
<evidence type="ECO:0000313" key="7">
    <source>
        <dbReference type="Proteomes" id="UP000218069"/>
    </source>
</evidence>
<accession>A0A240E003</accession>
<dbReference type="CDD" id="cd02432">
    <property type="entry name" value="Nodulin-21_like_1"/>
    <property type="match status" value="1"/>
</dbReference>